<dbReference type="Pfam" id="PF24476">
    <property type="entry name" value="DUF7580"/>
    <property type="match status" value="1"/>
</dbReference>
<feature type="region of interest" description="Disordered" evidence="1">
    <location>
        <begin position="333"/>
        <end position="376"/>
    </location>
</feature>
<evidence type="ECO:0000256" key="1">
    <source>
        <dbReference type="SAM" id="MobiDB-lite"/>
    </source>
</evidence>
<dbReference type="Proteomes" id="UP000434172">
    <property type="component" value="Unassembled WGS sequence"/>
</dbReference>
<feature type="domain" description="DUF7580" evidence="2">
    <location>
        <begin position="392"/>
        <end position="592"/>
    </location>
</feature>
<reference evidence="3 4" key="1">
    <citation type="submission" date="2019-12" db="EMBL/GenBank/DDBJ databases">
        <title>A genome sequence resource for the geographically widespread anthracnose pathogen Colletotrichum asianum.</title>
        <authorList>
            <person name="Meng Y."/>
        </authorList>
    </citation>
    <scope>NUCLEOTIDE SEQUENCE [LARGE SCALE GENOMIC DNA]</scope>
    <source>
        <strain evidence="3 4">ICMP 18580</strain>
    </source>
</reference>
<name>A0A8H3WFY4_9PEZI</name>
<evidence type="ECO:0000313" key="4">
    <source>
        <dbReference type="Proteomes" id="UP000434172"/>
    </source>
</evidence>
<sequence>MSGFEIAGLALGAFPLLIEGAKELEGFAKKFEFYWEFRTKFESFIADVNGQRISYDLNIGHLLDTLDISTADRIKLQNGTEPTLWHKDHIETELRRKVKYDHYHWLVCRLQDIAKALNDLRDLFPVDKARLLHTQDVEGATYRLATSFSSQKNELLAKLKKNNEEIHRYLDESSKVISTVEPPTKTIYRDQAEWKKYRKLQNQAQDLFNSFREHWSAGCTCSNGHPCGITVQKLKEEDGRKVSIVLMFNPLSDVQGLQRKIRVDGGVPLQDNVPYDPAGNDHPVGDQDKLNELSQRVSASNSKRKLMPKQKGFIRRLWRRLFGKRKDLVPVKDHENQKAYGPLTNIGLPSGASPKKPSHGSGSNNQDSQAKDSSRNVQFNLTNDVSSGLLKENGASKPIQSLCMAIGCKDIESCLGYLEFKNKQRIYFHSAPLEQPSYRFEVETLNSVIHNQIYHAERLRVGLSTVRLVASIGDSPWLSVSWSPVDLNLLRDPDTSVLQPYVVHESLLQTLKRMENRNIEKQGRSNLFTLGIILLELLFGEKLESHPAHSIMLKDSSSRELTDFCTAMKWQEDVEPAFGKPLADAIAWCLLCFRNPGKGIGTPGCLEDMWQHAVLPLERFLSTWH</sequence>
<dbReference type="EMBL" id="WOWK01000031">
    <property type="protein sequence ID" value="KAF0326324.1"/>
    <property type="molecule type" value="Genomic_DNA"/>
</dbReference>
<evidence type="ECO:0000313" key="3">
    <source>
        <dbReference type="EMBL" id="KAF0326324.1"/>
    </source>
</evidence>
<keyword evidence="4" id="KW-1185">Reference proteome</keyword>
<gene>
    <name evidence="3" type="ORF">GQ607_006527</name>
</gene>
<evidence type="ECO:0000259" key="2">
    <source>
        <dbReference type="Pfam" id="PF24476"/>
    </source>
</evidence>
<comment type="caution">
    <text evidence="3">The sequence shown here is derived from an EMBL/GenBank/DDBJ whole genome shotgun (WGS) entry which is preliminary data.</text>
</comment>
<protein>
    <recommendedName>
        <fullName evidence="2">DUF7580 domain-containing protein</fullName>
    </recommendedName>
</protein>
<dbReference type="PANTHER" id="PTHR35186">
    <property type="entry name" value="ANK_REP_REGION DOMAIN-CONTAINING PROTEIN"/>
    <property type="match status" value="1"/>
</dbReference>
<dbReference type="OrthoDB" id="3565018at2759"/>
<organism evidence="3 4">
    <name type="scientific">Colletotrichum asianum</name>
    <dbReference type="NCBI Taxonomy" id="702518"/>
    <lineage>
        <taxon>Eukaryota</taxon>
        <taxon>Fungi</taxon>
        <taxon>Dikarya</taxon>
        <taxon>Ascomycota</taxon>
        <taxon>Pezizomycotina</taxon>
        <taxon>Sordariomycetes</taxon>
        <taxon>Hypocreomycetidae</taxon>
        <taxon>Glomerellales</taxon>
        <taxon>Glomerellaceae</taxon>
        <taxon>Colletotrichum</taxon>
        <taxon>Colletotrichum gloeosporioides species complex</taxon>
    </lineage>
</organism>
<dbReference type="AlphaFoldDB" id="A0A8H3WFY4"/>
<dbReference type="PANTHER" id="PTHR35186:SF4">
    <property type="entry name" value="PRION-INHIBITION AND PROPAGATION HELO DOMAIN-CONTAINING PROTEIN"/>
    <property type="match status" value="1"/>
</dbReference>
<proteinExistence type="predicted"/>
<dbReference type="InterPro" id="IPR056002">
    <property type="entry name" value="DUF7580"/>
</dbReference>
<accession>A0A8H3WFY4</accession>
<feature type="region of interest" description="Disordered" evidence="1">
    <location>
        <begin position="268"/>
        <end position="288"/>
    </location>
</feature>